<name>A0A7N0RGJ5_KALFE</name>
<evidence type="ECO:0000256" key="7">
    <source>
        <dbReference type="ARBA" id="ARBA00023125"/>
    </source>
</evidence>
<dbReference type="GO" id="GO:0051536">
    <property type="term" value="F:iron-sulfur cluster binding"/>
    <property type="evidence" value="ECO:0007669"/>
    <property type="project" value="UniProtKB-KW"/>
</dbReference>
<dbReference type="GO" id="GO:0005634">
    <property type="term" value="C:nucleus"/>
    <property type="evidence" value="ECO:0007669"/>
    <property type="project" value="UniProtKB-SubCell"/>
</dbReference>
<evidence type="ECO:0000313" key="11">
    <source>
        <dbReference type="EnsemblPlants" id="Kaladp0011s0006.1.v1.1"/>
    </source>
</evidence>
<keyword evidence="12" id="KW-1185">Reference proteome</keyword>
<evidence type="ECO:0000256" key="1">
    <source>
        <dbReference type="ARBA" id="ARBA00001966"/>
    </source>
</evidence>
<feature type="region of interest" description="Disordered" evidence="9">
    <location>
        <begin position="1055"/>
        <end position="1090"/>
    </location>
</feature>
<dbReference type="GO" id="GO:0035514">
    <property type="term" value="F:DNA demethylase activity"/>
    <property type="evidence" value="ECO:0007669"/>
    <property type="project" value="InterPro"/>
</dbReference>
<keyword evidence="7" id="KW-0238">DNA-binding</keyword>
<dbReference type="GO" id="GO:0019104">
    <property type="term" value="F:DNA N-glycosylase activity"/>
    <property type="evidence" value="ECO:0007669"/>
    <property type="project" value="InterPro"/>
</dbReference>
<evidence type="ECO:0000256" key="4">
    <source>
        <dbReference type="ARBA" id="ARBA00022723"/>
    </source>
</evidence>
<accession>A0A7N0RGJ5</accession>
<comment type="cofactor">
    <cofactor evidence="1">
        <name>[4Fe-4S] cluster</name>
        <dbReference type="ChEBI" id="CHEBI:49883"/>
    </cofactor>
</comment>
<feature type="region of interest" description="Disordered" evidence="9">
    <location>
        <begin position="1"/>
        <end position="85"/>
    </location>
</feature>
<dbReference type="EnsemblPlants" id="Kaladp0011s0006.1.v1.1">
    <property type="protein sequence ID" value="Kaladp0011s0006.1.v1.1"/>
    <property type="gene ID" value="Kaladp0011s0006.v1.1"/>
</dbReference>
<evidence type="ECO:0000256" key="9">
    <source>
        <dbReference type="SAM" id="MobiDB-lite"/>
    </source>
</evidence>
<sequence length="1669" mass="187629">MASSEHQPSSDPSAIAAGLRGVELGTEAAKSKESVAAENTTKFLRTPAQRVRVRTNNTQYDSDEKKGPSEQPKKRKCRPKVADDKFSLKKRNVKDAIAKPVKAKSDRVKKDEDASKKRKYVRKKKVQSAVAVEQGEVVAPCPPFAEEGKLIDTECIGAVIAGDTLLASVTGEDFRGTCRRALEFRDEDLFSENSVLCSRENDLEAVALEPPPVQEVKFNYTQPSRAMEPPFIEEVIMNNSEAADKQMDNEASESFWLEHGRSQKDISTPRVYVRKKKVQGTVNSQLSVVVSTEQPSAELVKSDETGTTGMADTSVILLPAVDGDNGGSRRPAWDCQVENLKMSRSASSSKLKKKDSFEIVFNPLVANGKMLRACQCIQLIRKGRLNVHGDMKKQRAIRRMRVDMTRLHWSFQSLIAMSSKEPTLLQELSKPIQKKRSRTVTRRRKFGPLLAVPEFKMLPTRAIEQQRSIKLLKTENTEKWPTHDSLVTSSKGTLLSQKEKVCFRSQELDLNEEPQPRFAELDPLAADGEHLYTTDVMGSDAYASQSYVANHGKSDIETEDGYFTNHQHMYNSPLSLATIMGPFVWTGEQIPVQNIGYTMGNCYSSQNCSSLQTNFAFGEGTEPLWDATCNNIQFPSFANELVSIPVVRGGFTTTSDTNYHYNLYQQLVPHAGHHIEQGFVAEVDNNMFNNYSLVPSGESSKLTLGQELVTRVDNSLDVIDDLGNYTLATSSIRKKVKAHVNFDSKTMPMWRALMGKEEFGDHQCNEDEESKKWWKEERLIFEEKVLAFISCMHKIQGNRRFSPWNGSVTDSTMGVFLTQNVSDHLSSSAYMSLAAKFPVKSTNSDEAAQEEHECVIITSQESSGSNETVVVSPSELLDQGCLSERLSDKDQAAQLQNSIRAVSGDQFAGQKKAEDHLAISVSAFDGFEDWLSQQGQTIQHQDSSDPKSETESCLSQPEQLTHPQDSSYSKSETEPQDSSLPKSETEDCLSRLQQTTLPQASSPPESETEECLSQVEQKTLFQDAFHPKCETEERLSRQEELTTQPQDSLLATSETDELLSQQEQKTQLQDSSQPISETERTIPGPKVQKNKTPKINWLETKRKYCNEKRERNGNHMDSVDWEAVRTAPVEVVAEAIKKRGQQNILAASMQKALNRVYEELGSLDLEWLRDTPPQIAKDFLLSIDGLGLKSVECIRLLALEQVAFPVDTNVGRIAVRLGWVDLKDVPEGLQFHLLEEYPMMDAIQKYLWPRLSELDQLTLYELHYQMITFGKVFCKKRSPYCNACPLRTNCKYFASAYVSSSLPITMPMPSERDENQPASDVESRLVQSLPTIDGSSFIRSETSHELIVEMVTSPEEPLVDMIASEERLLEAPDSDSPESLIKMIESVNPIVEMPDSPEPENENMVVDDIEDLYLNAPAIPTIVLNDEEFVASLSRYIDNKKLQLDAESSNALVVSARSATIPARKLKNIQDLRTEHLVYEIPDRHDLLRLHGLENRDPADPCLYLLSIWSPDEVASFSAHNTNANSNGEYEKLADEDYILGTFLIPCRTAMGGRFPLNGTYFQVNEVFADHESSHHPIKISRSYLWYLKRCVVYCGSSTSSITTGLTTQEIQVCFWRDYICVRGFDRKTREPKELHERLHKLKTATQTKRSGVSNKNKEGKKTKVSKIQ</sequence>
<protein>
    <recommendedName>
        <fullName evidence="10">HhH-GPD domain-containing protein</fullName>
    </recommendedName>
</protein>
<reference evidence="11" key="1">
    <citation type="submission" date="2021-01" db="UniProtKB">
        <authorList>
            <consortium name="EnsemblPlants"/>
        </authorList>
    </citation>
    <scope>IDENTIFICATION</scope>
</reference>
<dbReference type="Pfam" id="PF15628">
    <property type="entry name" value="RRM_DME"/>
    <property type="match status" value="1"/>
</dbReference>
<dbReference type="InterPro" id="IPR028925">
    <property type="entry name" value="RRM_DME"/>
</dbReference>
<dbReference type="PANTHER" id="PTHR46213:SF23">
    <property type="entry name" value="DEMETER RRM-FOLD DOMAIN-CONTAINING PROTEIN"/>
    <property type="match status" value="1"/>
</dbReference>
<evidence type="ECO:0000256" key="6">
    <source>
        <dbReference type="ARBA" id="ARBA00023014"/>
    </source>
</evidence>
<organism evidence="11 12">
    <name type="scientific">Kalanchoe fedtschenkoi</name>
    <name type="common">Lavender scallops</name>
    <name type="synonym">South American air plant</name>
    <dbReference type="NCBI Taxonomy" id="63787"/>
    <lineage>
        <taxon>Eukaryota</taxon>
        <taxon>Viridiplantae</taxon>
        <taxon>Streptophyta</taxon>
        <taxon>Embryophyta</taxon>
        <taxon>Tracheophyta</taxon>
        <taxon>Spermatophyta</taxon>
        <taxon>Magnoliopsida</taxon>
        <taxon>eudicotyledons</taxon>
        <taxon>Gunneridae</taxon>
        <taxon>Pentapetalae</taxon>
        <taxon>Saxifragales</taxon>
        <taxon>Crassulaceae</taxon>
        <taxon>Kalanchoe</taxon>
    </lineage>
</organism>
<dbReference type="CDD" id="cd00056">
    <property type="entry name" value="ENDO3c"/>
    <property type="match status" value="1"/>
</dbReference>
<dbReference type="InterPro" id="IPR044811">
    <property type="entry name" value="DME/ROS1"/>
</dbReference>
<evidence type="ECO:0000259" key="10">
    <source>
        <dbReference type="SMART" id="SM00478"/>
    </source>
</evidence>
<dbReference type="SUPFAM" id="SSF48150">
    <property type="entry name" value="DNA-glycosylase"/>
    <property type="match status" value="1"/>
</dbReference>
<evidence type="ECO:0000313" key="12">
    <source>
        <dbReference type="Proteomes" id="UP000594263"/>
    </source>
</evidence>
<keyword evidence="6" id="KW-0411">Iron-sulfur</keyword>
<feature type="compositionally biased region" description="Polar residues" evidence="9">
    <location>
        <begin position="1644"/>
        <end position="1655"/>
    </location>
</feature>
<keyword evidence="5" id="KW-0408">Iron</keyword>
<dbReference type="PANTHER" id="PTHR46213">
    <property type="entry name" value="TRANSCRIPTIONAL ACTIVATOR DEMETER"/>
    <property type="match status" value="1"/>
</dbReference>
<dbReference type="Proteomes" id="UP000594263">
    <property type="component" value="Unplaced"/>
</dbReference>
<evidence type="ECO:0000256" key="3">
    <source>
        <dbReference type="ARBA" id="ARBA00005646"/>
    </source>
</evidence>
<feature type="compositionally biased region" description="Polar residues" evidence="9">
    <location>
        <begin position="951"/>
        <end position="982"/>
    </location>
</feature>
<evidence type="ECO:0000256" key="2">
    <source>
        <dbReference type="ARBA" id="ARBA00004123"/>
    </source>
</evidence>
<dbReference type="InterPro" id="IPR003265">
    <property type="entry name" value="HhH-GPD_domain"/>
</dbReference>
<dbReference type="GO" id="GO:0006284">
    <property type="term" value="P:base-excision repair"/>
    <property type="evidence" value="ECO:0007669"/>
    <property type="project" value="InterPro"/>
</dbReference>
<dbReference type="SMART" id="SM00478">
    <property type="entry name" value="ENDO3c"/>
    <property type="match status" value="1"/>
</dbReference>
<feature type="region of interest" description="Disordered" evidence="9">
    <location>
        <begin position="1638"/>
        <end position="1669"/>
    </location>
</feature>
<feature type="compositionally biased region" description="Basic and acidic residues" evidence="9">
    <location>
        <begin position="62"/>
        <end position="72"/>
    </location>
</feature>
<feature type="domain" description="HhH-GPD" evidence="10">
    <location>
        <begin position="1106"/>
        <end position="1272"/>
    </location>
</feature>
<dbReference type="Gramene" id="Kaladp0011s0006.1.v1.1">
    <property type="protein sequence ID" value="Kaladp0011s0006.1.v1.1"/>
    <property type="gene ID" value="Kaladp0011s0006.v1.1"/>
</dbReference>
<feature type="compositionally biased region" description="Polar residues" evidence="9">
    <location>
        <begin position="991"/>
        <end position="1005"/>
    </location>
</feature>
<dbReference type="InterPro" id="IPR023170">
    <property type="entry name" value="HhH_base_excis_C"/>
</dbReference>
<feature type="compositionally biased region" description="Polar residues" evidence="9">
    <location>
        <begin position="1"/>
        <end position="12"/>
    </location>
</feature>
<dbReference type="GO" id="GO:0003677">
    <property type="term" value="F:DNA binding"/>
    <property type="evidence" value="ECO:0007669"/>
    <property type="project" value="UniProtKB-KW"/>
</dbReference>
<feature type="compositionally biased region" description="Polar residues" evidence="9">
    <location>
        <begin position="1055"/>
        <end position="1076"/>
    </location>
</feature>
<dbReference type="Gene3D" id="1.10.340.30">
    <property type="entry name" value="Hypothetical protein, domain 2"/>
    <property type="match status" value="1"/>
</dbReference>
<keyword evidence="4" id="KW-0479">Metal-binding</keyword>
<proteinExistence type="inferred from homology"/>
<comment type="similarity">
    <text evidence="3">Belongs to the DNA glycosylase family. DEMETER subfamily.</text>
</comment>
<dbReference type="GO" id="GO:0141166">
    <property type="term" value="P:chromosomal 5-methylcytosine DNA demethylation pathway"/>
    <property type="evidence" value="ECO:0007669"/>
    <property type="project" value="InterPro"/>
</dbReference>
<comment type="subcellular location">
    <subcellularLocation>
        <location evidence="2">Nucleus</location>
    </subcellularLocation>
</comment>
<evidence type="ECO:0000256" key="8">
    <source>
        <dbReference type="ARBA" id="ARBA00023242"/>
    </source>
</evidence>
<keyword evidence="8" id="KW-0539">Nucleus</keyword>
<dbReference type="Gene3D" id="1.10.1670.10">
    <property type="entry name" value="Helix-hairpin-Helix base-excision DNA repair enzymes (C-terminal)"/>
    <property type="match status" value="1"/>
</dbReference>
<dbReference type="GO" id="GO:0046872">
    <property type="term" value="F:metal ion binding"/>
    <property type="evidence" value="ECO:0007669"/>
    <property type="project" value="UniProtKB-KW"/>
</dbReference>
<feature type="region of interest" description="Disordered" evidence="9">
    <location>
        <begin position="934"/>
        <end position="1014"/>
    </location>
</feature>
<dbReference type="InterPro" id="IPR011257">
    <property type="entry name" value="DNA_glycosylase"/>
</dbReference>
<evidence type="ECO:0000256" key="5">
    <source>
        <dbReference type="ARBA" id="ARBA00023004"/>
    </source>
</evidence>